<dbReference type="InterPro" id="IPR011008">
    <property type="entry name" value="Dimeric_a/b-barrel"/>
</dbReference>
<reference evidence="3 4" key="1">
    <citation type="submission" date="2019-08" db="EMBL/GenBank/DDBJ databases">
        <title>Phlebobacter frassis gen. nov. sp. nov., a new member of family Sphingobacteriaceae isolated from sand fly rearing media.</title>
        <authorList>
            <person name="Kakumanu M.L."/>
            <person name="Marayati B.F."/>
            <person name="Wada-Katsumata A."/>
            <person name="Wasserberg G."/>
            <person name="Schal C."/>
            <person name="Apperson C.S."/>
            <person name="Ponnusamy L."/>
        </authorList>
    </citation>
    <scope>NUCLEOTIDE SEQUENCE [LARGE SCALE GENOMIC DNA]</scope>
    <source>
        <strain evidence="3 4">SSI9</strain>
    </source>
</reference>
<dbReference type="Pfam" id="PF07876">
    <property type="entry name" value="Dabb"/>
    <property type="match status" value="1"/>
</dbReference>
<gene>
    <name evidence="3" type="ORF">FXV77_04850</name>
</gene>
<dbReference type="NCBIfam" id="TIGR01409">
    <property type="entry name" value="TAT_signal_seq"/>
    <property type="match status" value="1"/>
</dbReference>
<keyword evidence="4" id="KW-1185">Reference proteome</keyword>
<proteinExistence type="predicted"/>
<dbReference type="PROSITE" id="PS51502">
    <property type="entry name" value="S_R_A_B_BARREL"/>
    <property type="match status" value="1"/>
</dbReference>
<organism evidence="3 4">
    <name type="scientific">Sphingobacterium phlebotomi</name>
    <dbReference type="NCBI Taxonomy" id="2605433"/>
    <lineage>
        <taxon>Bacteria</taxon>
        <taxon>Pseudomonadati</taxon>
        <taxon>Bacteroidota</taxon>
        <taxon>Sphingobacteriia</taxon>
        <taxon>Sphingobacteriales</taxon>
        <taxon>Sphingobacteriaceae</taxon>
        <taxon>Sphingobacterium</taxon>
    </lineage>
</organism>
<dbReference type="InterPro" id="IPR019546">
    <property type="entry name" value="TAT_signal_bac_arc"/>
</dbReference>
<dbReference type="InterPro" id="IPR044662">
    <property type="entry name" value="HS1/DABB1-like"/>
</dbReference>
<name>A0A5D4HBZ2_9SPHI</name>
<evidence type="ECO:0000313" key="4">
    <source>
        <dbReference type="Proteomes" id="UP000322362"/>
    </source>
</evidence>
<dbReference type="PANTHER" id="PTHR33178">
    <property type="match status" value="1"/>
</dbReference>
<sequence>MRWGFPQRIFLNINPYLSLKIMTMERRNFLKSVTAAGLTGTLLTSCASSLEDGAKSANTIAKGTILHSVYFWLKADISEEEEQDFLNFFAELHKVPGVQTLQYGKPAPTNPRAVVDNSFQYNLLVTFQDMDDINTYETHPTHLAAAEQYSKYWVKVEVRDIVISFP</sequence>
<dbReference type="SUPFAM" id="SSF54909">
    <property type="entry name" value="Dimeric alpha+beta barrel"/>
    <property type="match status" value="1"/>
</dbReference>
<dbReference type="Gene3D" id="3.30.70.100">
    <property type="match status" value="1"/>
</dbReference>
<evidence type="ECO:0000259" key="2">
    <source>
        <dbReference type="PROSITE" id="PS51502"/>
    </source>
</evidence>
<dbReference type="SMART" id="SM00886">
    <property type="entry name" value="Dabb"/>
    <property type="match status" value="1"/>
</dbReference>
<evidence type="ECO:0000313" key="3">
    <source>
        <dbReference type="EMBL" id="TYR37339.1"/>
    </source>
</evidence>
<protein>
    <submittedName>
        <fullName evidence="3">Dabb family protein</fullName>
    </submittedName>
</protein>
<evidence type="ECO:0000256" key="1">
    <source>
        <dbReference type="ARBA" id="ARBA00011738"/>
    </source>
</evidence>
<dbReference type="Proteomes" id="UP000322362">
    <property type="component" value="Unassembled WGS sequence"/>
</dbReference>
<dbReference type="EMBL" id="VTAV01000002">
    <property type="protein sequence ID" value="TYR37339.1"/>
    <property type="molecule type" value="Genomic_DNA"/>
</dbReference>
<dbReference type="InterPro" id="IPR013097">
    <property type="entry name" value="Dabb"/>
</dbReference>
<comment type="subunit">
    <text evidence="1">Homodimer.</text>
</comment>
<dbReference type="PANTHER" id="PTHR33178:SF10">
    <property type="entry name" value="STRESS-RESPONSE A_B BARREL DOMAIN-CONTAINING PROTEIN"/>
    <property type="match status" value="1"/>
</dbReference>
<feature type="domain" description="Stress-response A/B barrel" evidence="2">
    <location>
        <begin position="65"/>
        <end position="161"/>
    </location>
</feature>
<dbReference type="AlphaFoldDB" id="A0A5D4HBZ2"/>
<accession>A0A5D4HBZ2</accession>
<comment type="caution">
    <text evidence="3">The sequence shown here is derived from an EMBL/GenBank/DDBJ whole genome shotgun (WGS) entry which is preliminary data.</text>
</comment>